<evidence type="ECO:0000256" key="2">
    <source>
        <dbReference type="ARBA" id="ARBA00023125"/>
    </source>
</evidence>
<keyword evidence="1" id="KW-0805">Transcription regulation</keyword>
<keyword evidence="7" id="KW-1185">Reference proteome</keyword>
<dbReference type="InterPro" id="IPR050204">
    <property type="entry name" value="AraC_XylS_family_regulators"/>
</dbReference>
<dbReference type="CDD" id="cd02208">
    <property type="entry name" value="cupin_RmlC-like"/>
    <property type="match status" value="1"/>
</dbReference>
<dbReference type="Pfam" id="PF12833">
    <property type="entry name" value="HTH_18"/>
    <property type="match status" value="1"/>
</dbReference>
<feature type="domain" description="HTH araC/xylS-type" evidence="5">
    <location>
        <begin position="174"/>
        <end position="272"/>
    </location>
</feature>
<dbReference type="GO" id="GO:0043565">
    <property type="term" value="F:sequence-specific DNA binding"/>
    <property type="evidence" value="ECO:0007669"/>
    <property type="project" value="InterPro"/>
</dbReference>
<evidence type="ECO:0000256" key="4">
    <source>
        <dbReference type="ARBA" id="ARBA00023163"/>
    </source>
</evidence>
<comment type="caution">
    <text evidence="6">The sequence shown here is derived from an EMBL/GenBank/DDBJ whole genome shotgun (WGS) entry which is preliminary data.</text>
</comment>
<dbReference type="EMBL" id="SRMF01000011">
    <property type="protein sequence ID" value="TGG90769.1"/>
    <property type="molecule type" value="Genomic_DNA"/>
</dbReference>
<keyword evidence="2" id="KW-0238">DNA-binding</keyword>
<dbReference type="PROSITE" id="PS01124">
    <property type="entry name" value="HTH_ARAC_FAMILY_2"/>
    <property type="match status" value="1"/>
</dbReference>
<gene>
    <name evidence="6" type="ORF">E4656_17695</name>
</gene>
<dbReference type="Pfam" id="PF02311">
    <property type="entry name" value="AraC_binding"/>
    <property type="match status" value="1"/>
</dbReference>
<organism evidence="6 7">
    <name type="scientific">Natronospirillum operosum</name>
    <dbReference type="NCBI Taxonomy" id="2759953"/>
    <lineage>
        <taxon>Bacteria</taxon>
        <taxon>Pseudomonadati</taxon>
        <taxon>Pseudomonadota</taxon>
        <taxon>Gammaproteobacteria</taxon>
        <taxon>Oceanospirillales</taxon>
        <taxon>Natronospirillaceae</taxon>
        <taxon>Natronospirillum</taxon>
    </lineage>
</organism>
<dbReference type="InterPro" id="IPR003313">
    <property type="entry name" value="AraC-bd"/>
</dbReference>
<dbReference type="OrthoDB" id="9803764at2"/>
<dbReference type="SUPFAM" id="SSF46689">
    <property type="entry name" value="Homeodomain-like"/>
    <property type="match status" value="2"/>
</dbReference>
<dbReference type="Proteomes" id="UP000297475">
    <property type="component" value="Unassembled WGS sequence"/>
</dbReference>
<evidence type="ECO:0000313" key="7">
    <source>
        <dbReference type="Proteomes" id="UP000297475"/>
    </source>
</evidence>
<dbReference type="PROSITE" id="PS00041">
    <property type="entry name" value="HTH_ARAC_FAMILY_1"/>
    <property type="match status" value="1"/>
</dbReference>
<reference evidence="6 7" key="1">
    <citation type="submission" date="2019-04" db="EMBL/GenBank/DDBJ databases">
        <title>Natronospirillum operosus gen. nov., sp. nov., a haloalkaliphilic satellite isolated from decaying biomass of laboratory culture of cyanobacterium Geitlerinema sp. and proposal of Natronospirillaceae fam. nov. and Saccharospirillaceae fam. nov.</title>
        <authorList>
            <person name="Kevbrin V."/>
            <person name="Boltyanskaya Y."/>
            <person name="Koziaeva V."/>
            <person name="Grouzdev D.S."/>
            <person name="Park M."/>
            <person name="Cho J."/>
        </authorList>
    </citation>
    <scope>NUCLEOTIDE SEQUENCE [LARGE SCALE GENOMIC DNA]</scope>
    <source>
        <strain evidence="6 7">G-116</strain>
    </source>
</reference>
<dbReference type="PANTHER" id="PTHR46796">
    <property type="entry name" value="HTH-TYPE TRANSCRIPTIONAL ACTIVATOR RHAS-RELATED"/>
    <property type="match status" value="1"/>
</dbReference>
<dbReference type="SUPFAM" id="SSF51215">
    <property type="entry name" value="Regulatory protein AraC"/>
    <property type="match status" value="1"/>
</dbReference>
<dbReference type="InterPro" id="IPR018062">
    <property type="entry name" value="HTH_AraC-typ_CS"/>
</dbReference>
<evidence type="ECO:0000256" key="3">
    <source>
        <dbReference type="ARBA" id="ARBA00023159"/>
    </source>
</evidence>
<evidence type="ECO:0000256" key="1">
    <source>
        <dbReference type="ARBA" id="ARBA00023015"/>
    </source>
</evidence>
<name>A0A4Z0W275_9GAMM</name>
<evidence type="ECO:0000313" key="6">
    <source>
        <dbReference type="EMBL" id="TGG90769.1"/>
    </source>
</evidence>
<keyword evidence="3" id="KW-0010">Activator</keyword>
<dbReference type="InterPro" id="IPR009057">
    <property type="entry name" value="Homeodomain-like_sf"/>
</dbReference>
<protein>
    <submittedName>
        <fullName evidence="6">AraC family transcriptional regulator</fullName>
    </submittedName>
</protein>
<dbReference type="InterPro" id="IPR018060">
    <property type="entry name" value="HTH_AraC"/>
</dbReference>
<accession>A0A4Z0W275</accession>
<dbReference type="SMART" id="SM00342">
    <property type="entry name" value="HTH_ARAC"/>
    <property type="match status" value="1"/>
</dbReference>
<sequence>MWADVLHLGKGCREQFITGQDFPELAAHDFRMAGVSHLRGTYVVGRRNPDIHTLVFAVGGQGKVTLPGLPEIRVQPGQFIFLPARRPFRFEIDGEEWQTCWLLLPDNDRWGFLTTRPAGVFSSQVCWSLFHLMQSLYHQAQSPRRGRLVAMLAEVLSEEVTQEPRRDAKQERLQRLFNQLEDRLHAPWTLDSLAAEVHYSPSHLHRLCHRYFGCSPMQQLSTMRLEKACELLRYTEWQVRQVGQRVGYHDPINFTHWFRRHTGLAPTDWRQAQGRGN</sequence>
<dbReference type="AlphaFoldDB" id="A0A4Z0W275"/>
<dbReference type="PANTHER" id="PTHR46796:SF7">
    <property type="entry name" value="ARAC FAMILY TRANSCRIPTIONAL REGULATOR"/>
    <property type="match status" value="1"/>
</dbReference>
<dbReference type="Gene3D" id="1.10.10.60">
    <property type="entry name" value="Homeodomain-like"/>
    <property type="match status" value="2"/>
</dbReference>
<dbReference type="InterPro" id="IPR037923">
    <property type="entry name" value="HTH-like"/>
</dbReference>
<keyword evidence="4" id="KW-0804">Transcription</keyword>
<evidence type="ECO:0000259" key="5">
    <source>
        <dbReference type="PROSITE" id="PS01124"/>
    </source>
</evidence>
<dbReference type="RefSeq" id="WP_135484649.1">
    <property type="nucleotide sequence ID" value="NZ_SRMF01000011.1"/>
</dbReference>
<proteinExistence type="predicted"/>
<dbReference type="GO" id="GO:0003700">
    <property type="term" value="F:DNA-binding transcription factor activity"/>
    <property type="evidence" value="ECO:0007669"/>
    <property type="project" value="InterPro"/>
</dbReference>